<feature type="compositionally biased region" description="Acidic residues" evidence="6">
    <location>
        <begin position="1847"/>
        <end position="1864"/>
    </location>
</feature>
<dbReference type="PANTHER" id="PTHR23053">
    <property type="entry name" value="DLEC1 DELETED IN LUNG AND ESOPHAGEAL CANCER 1"/>
    <property type="match status" value="1"/>
</dbReference>
<dbReference type="NCBIfam" id="NF012200">
    <property type="entry name" value="choice_anch_D"/>
    <property type="match status" value="1"/>
</dbReference>
<evidence type="ECO:0000256" key="5">
    <source>
        <dbReference type="ARBA" id="ARBA00023273"/>
    </source>
</evidence>
<feature type="domain" description="HYDIN/VesB/CFA65-like Ig-like" evidence="7">
    <location>
        <begin position="1172"/>
        <end position="1262"/>
    </location>
</feature>
<accession>A0ABQ6N2R8</accession>
<feature type="domain" description="HYDIN/VesB/CFA65-like Ig-like" evidence="7">
    <location>
        <begin position="3741"/>
        <end position="3844"/>
    </location>
</feature>
<evidence type="ECO:0000256" key="3">
    <source>
        <dbReference type="ARBA" id="ARBA00022490"/>
    </source>
</evidence>
<evidence type="ECO:0000256" key="6">
    <source>
        <dbReference type="SAM" id="MobiDB-lite"/>
    </source>
</evidence>
<evidence type="ECO:0000256" key="4">
    <source>
        <dbReference type="ARBA" id="ARBA00023069"/>
    </source>
</evidence>
<keyword evidence="3" id="KW-0963">Cytoplasm</keyword>
<dbReference type="PANTHER" id="PTHR23053:SF0">
    <property type="entry name" value="HYDROCEPHALUS-INDUCING PROTEIN HOMOLOG"/>
    <property type="match status" value="1"/>
</dbReference>
<feature type="region of interest" description="Disordered" evidence="6">
    <location>
        <begin position="429"/>
        <end position="449"/>
    </location>
</feature>
<evidence type="ECO:0000256" key="2">
    <source>
        <dbReference type="ARBA" id="ARBA00004496"/>
    </source>
</evidence>
<feature type="domain" description="HYDIN/VesB/CFA65-like Ig-like" evidence="7">
    <location>
        <begin position="61"/>
        <end position="155"/>
    </location>
</feature>
<feature type="compositionally biased region" description="Basic and acidic residues" evidence="6">
    <location>
        <begin position="1766"/>
        <end position="1777"/>
    </location>
</feature>
<dbReference type="Gene3D" id="3.40.50.300">
    <property type="entry name" value="P-loop containing nucleotide triphosphate hydrolases"/>
    <property type="match status" value="1"/>
</dbReference>
<feature type="domain" description="HYDIN/VesB/CFA65-like Ig-like" evidence="7">
    <location>
        <begin position="2388"/>
        <end position="2456"/>
    </location>
</feature>
<dbReference type="EMBL" id="BRYB01000848">
    <property type="protein sequence ID" value="GMI38914.1"/>
    <property type="molecule type" value="Genomic_DNA"/>
</dbReference>
<protein>
    <recommendedName>
        <fullName evidence="7">HYDIN/VesB/CFA65-like Ig-like domain-containing protein</fullName>
    </recommendedName>
</protein>
<feature type="compositionally biased region" description="Basic and acidic residues" evidence="6">
    <location>
        <begin position="1367"/>
        <end position="1381"/>
    </location>
</feature>
<evidence type="ECO:0000313" key="8">
    <source>
        <dbReference type="EMBL" id="GMI38914.1"/>
    </source>
</evidence>
<dbReference type="InterPro" id="IPR027417">
    <property type="entry name" value="P-loop_NTPase"/>
</dbReference>
<evidence type="ECO:0000259" key="7">
    <source>
        <dbReference type="Pfam" id="PF22544"/>
    </source>
</evidence>
<dbReference type="SUPFAM" id="SSF52540">
    <property type="entry name" value="P-loop containing nucleoside triphosphate hydrolases"/>
    <property type="match status" value="1"/>
</dbReference>
<feature type="region of interest" description="Disordered" evidence="6">
    <location>
        <begin position="881"/>
        <end position="980"/>
    </location>
</feature>
<dbReference type="InterPro" id="IPR033305">
    <property type="entry name" value="Hydin-like"/>
</dbReference>
<keyword evidence="9" id="KW-1185">Reference proteome</keyword>
<dbReference type="Pfam" id="PF22544">
    <property type="entry name" value="HYDIN_VesB_CFA65-like_Ig"/>
    <property type="match status" value="5"/>
</dbReference>
<reference evidence="8 9" key="1">
    <citation type="journal article" date="2023" name="Commun. Biol.">
        <title>Genome analysis of Parmales, the sister group of diatoms, reveals the evolutionary specialization of diatoms from phago-mixotrophs to photoautotrophs.</title>
        <authorList>
            <person name="Ban H."/>
            <person name="Sato S."/>
            <person name="Yoshikawa S."/>
            <person name="Yamada K."/>
            <person name="Nakamura Y."/>
            <person name="Ichinomiya M."/>
            <person name="Sato N."/>
            <person name="Blanc-Mathieu R."/>
            <person name="Endo H."/>
            <person name="Kuwata A."/>
            <person name="Ogata H."/>
        </authorList>
    </citation>
    <scope>NUCLEOTIDE SEQUENCE [LARGE SCALE GENOMIC DNA]</scope>
</reference>
<feature type="compositionally biased region" description="Low complexity" evidence="6">
    <location>
        <begin position="1041"/>
        <end position="1055"/>
    </location>
</feature>
<dbReference type="InterPro" id="IPR013783">
    <property type="entry name" value="Ig-like_fold"/>
</dbReference>
<dbReference type="Proteomes" id="UP001165060">
    <property type="component" value="Unassembled WGS sequence"/>
</dbReference>
<keyword evidence="5" id="KW-0966">Cell projection</keyword>
<evidence type="ECO:0000313" key="9">
    <source>
        <dbReference type="Proteomes" id="UP001165060"/>
    </source>
</evidence>
<proteinExistence type="predicted"/>
<dbReference type="Gene3D" id="2.60.40.10">
    <property type="entry name" value="Immunoglobulins"/>
    <property type="match status" value="19"/>
</dbReference>
<organism evidence="8 9">
    <name type="scientific">Tetraparma gracilis</name>
    <dbReference type="NCBI Taxonomy" id="2962635"/>
    <lineage>
        <taxon>Eukaryota</taxon>
        <taxon>Sar</taxon>
        <taxon>Stramenopiles</taxon>
        <taxon>Ochrophyta</taxon>
        <taxon>Bolidophyceae</taxon>
        <taxon>Parmales</taxon>
        <taxon>Triparmaceae</taxon>
        <taxon>Tetraparma</taxon>
    </lineage>
</organism>
<feature type="region of interest" description="Disordered" evidence="6">
    <location>
        <begin position="1015"/>
        <end position="1063"/>
    </location>
</feature>
<feature type="compositionally biased region" description="Low complexity" evidence="6">
    <location>
        <begin position="1382"/>
        <end position="1401"/>
    </location>
</feature>
<evidence type="ECO:0000256" key="1">
    <source>
        <dbReference type="ARBA" id="ARBA00004138"/>
    </source>
</evidence>
<feature type="region of interest" description="Disordered" evidence="6">
    <location>
        <begin position="1816"/>
        <end position="1879"/>
    </location>
</feature>
<feature type="compositionally biased region" description="Polar residues" evidence="6">
    <location>
        <begin position="904"/>
        <end position="922"/>
    </location>
</feature>
<name>A0ABQ6N2R8_9STRA</name>
<comment type="subcellular location">
    <subcellularLocation>
        <location evidence="1">Cell projection</location>
        <location evidence="1">Cilium</location>
    </subcellularLocation>
    <subcellularLocation>
        <location evidence="2">Cytoplasm</location>
    </subcellularLocation>
</comment>
<feature type="compositionally biased region" description="Low complexity" evidence="6">
    <location>
        <begin position="1830"/>
        <end position="1846"/>
    </location>
</feature>
<feature type="compositionally biased region" description="Acidic residues" evidence="6">
    <location>
        <begin position="1778"/>
        <end position="1788"/>
    </location>
</feature>
<feature type="compositionally biased region" description="Acidic residues" evidence="6">
    <location>
        <begin position="1402"/>
        <end position="1416"/>
    </location>
</feature>
<gene>
    <name evidence="8" type="ORF">TeGR_g8753</name>
</gene>
<sequence>MSDIINFETTSGLLAVDASQSINITLNSTVKLGEFDETFQFKLAGSDERLSCRFRGTIIGPTFHFDVDTIDFGLISYEFLHTKKVMLYNTSEIPMTYKLAVPQDGAFVKKEFAIEPSGGTLEPGEQQLIQIDLISNTVKTYDYALSVSVEGVGENLLSLPIVADCKVPQITVKHKEVDYGDTFIRFPYTQELILVNNDPHLSASYSVIPQDPSTTVIASYEAIPPVGAVPPNSETAIKLRTVGEKLGQFRLPIMVSIAGSVEPPLQASIVATCIGPKISLSHSEIKWGPTTCLIDAPRDLIMTNDSEIPAPFKLFLKNARSKFRVDVRDGVLSPRESVVVHVIANLDDTIVHKDQLHVIVSEGDNKMVPLTAKGMGTTLYAHEDLKIIDFGPTFTNNQCQKFITIENKGRRPQSLKWINQTIKERIMSQAAKNKGKADGETGKKTKGPKALSLDPVFTVNPAEIELPPRTHIRFHLIGHCKHKGQMSERLLLETKVLKDKQARIVFDTEVTADFMNPLLDLSTSNLDFSYTWEKDVPIQSITKALTMTNKTPLPLDFVLKAQIPYSLDDYEHSLAPEESTTINIEFDPGYKSDRQSHKIPSALTAVYRGHPQRDNIALAGDINFPNLDFEYTVINFGCVLNDTTKTMLVKVTNSSTVDTAFSWSFVEDEEQARASATSKKPYVPVNQVFDILPIRSYLKPGESEDIEFVYYGHSNRRFKGLTVCEVEGGPEYEISLLGEASQVGFKLDHSLLDFGKVLYNKSEEREFCIINTGKVAFNFSISTHLVSRPDLFDISVPSGKVFPHEKQKIMVKFKPGLPEKIFEKLVLEIAHFDPVEFPIYGEGIYCQLHVTLPRDENVNPWGLPLSSGMPSWPEMLEEGRCNLVDPDPKLAPPLDDNLPPPPNATSNQPSNLMPPMTASTMAGSRPMTGASFAPSSPGAMSESSVGDSTRPGTRGSTGMGGPNSPSRPGTGGDPFPILDAYPDFAHTAPIKEPTHMDIEMEANRLIFMKHLTDLSKPPAPPLDPSLPSASITSEEKKDDTSLTSQPPASAASSTRRPGDKKEKKDPFIIARHVSDFGHVVLGQTRKRTFKITNTSAIGQLSWVFDKNLLAGTGFSLEPEKVVRLPENQAVSFNVTFSAKKNFALGEREIIVPLEIKNGASMVIILRANVTVPELTVSQDNVDFGQVWVGCVKRIFLQLKNVSPVNADFDFKKALGNTKDELKFKIEPRGGSLAPGKSMNVSVEFMPAEDRPHSLKLPLKIANGNKAKNILFTGLGEQVKLSLSPSLAEFGPILPRTEGGVSQVVTLTNESDKAVEVYSVDFDGDYVKEEEILMKASGYKEDGLMQIPVRAAGATLPPHIMDENAKRLAKEERQRLREEKAAAKAAAAAEAEANPDAEAAAEAAEEEDEFDEDEDEMDDTFDLVPATPRHELATSARSEGSATDYLFVGAPLSGKTTVATKLSAKYNYPVLTLDAIVDELVAKKSELGKKVRSSLGKRSAAEEKMCARRITELQATVAEEAEAAAAALAAASKGKKKGAEEPPAEPEPTAAQLELKALEDPSGPNAALMEEVIRWKVESEACGYGVIFDGLANKYITQEEAAAAIKKIVPDISLVEIKLDEESYAKKMAALFAEASEDIGELKGEYAELPEEDGALDAGADGAFALPAPTPVKKGRGAVPMTPMTNMTEIPVSDDDIQGFVELDDMDLFMLTEQAKRHYWSCRDANRKWRYQRAVDLVARIGGVWTSEGGIKNGEPAPAEESEEVAGEEKKEEKKEPEGDAPADGEAAAEETPPPPKVYSYFDYLEESAKYKPVFAKPEAPPEESTEEAAVEPAAEPEAAPEASPEATPEENEASEEVQPTEEVAEAPPAPTNVAPGDVLEYTPEDSAAGVEVMLDHLVMIIPKPLIDPPEPGSLLIPKPTIRQIVRRPYPRMDLTPVFTEAKGFEVLPYYEEGSEEATAAAEAAAAIEPPVLAEGEEPTNASPLGRKTRWIVEANSSVKFVVKFHSTEIIRLDAGLNFEVVGGGARPFMLPCVGHCEVPTINEDPRNVFMNRAKARALDAPPVSKRYIMSRDVYEFGPLLTWKEKELMEPVGEGEEEKSAALKETAAATNCESFRISNNGSFPTVIDFLFESSRAEADTPHPSAGLFHVEPAHLELAEGDTSDVKVWSFPTEIDTLFEDSLVAQLKDSPFEAKFAVTSLGAAPKLDLTGMWTDEAELLELNAEGVIPPVVPEFDEEGKEIEAPAPDPALVAERDALLEQAKAIRAEPLIDFDRLLLNRSEEKQFVLTNSGVIPTEWKIDASDLEGLDEFRIAPTEGLLQPGEKAFIAVNFVAIEEKELNPSVTVHFTDNEGGFDSENEKRCYSQTVGIKAEAYSIKAVAFEEDSESNDGVIDFGQLRVGDTQNHKFSIRNRGKYEVSYDFSFKRPGISDNFVIEPATGKIEPGAAAEVTITFTSLAEVSLKNNKDIKCVISEPHTGEAVENFTVSVSVTSHFSRLRLQPARGLNFGAIKYNEEPKVRRFDLKNEGLFEFTFTVTGQDVSEAAMGAIVAATPEGLRKEGQTPGGAVPTDESQIGQFVVTPSGGVLQPGESCGVEVKFLPKESEVFREDLKILISGCDETDGNVVNASVYECIGESCFPSIVVADYRSIFEEQTVIGSMSELGEVGSNNSSTNKTAGNSNALGKAVFAEDDVLFNYGNVISSTTDTDKGTVEKFRISNPGKVNATVSFELGSSNGGKAEDSECFTIQPTSWDIPAHEYRYVSLYFRPKEMRGYRCNFKATVADAHASQEDSTGNTGSTMSFDLSGAGTLPCVNVSLPNKANDAGELLMPFGNVELGKSRGLPIHLSNDGVVPCTVLFEMEDVETEAAAPADGADEGAAVAKKSVDSFEFSKAGGSETMQPGEQRQLTVYYRPTGNAGDGEVAKKIKMHVMHNAYESETILLTGAPYSNDASIEDLDDNEVKFDEVDLNSSQPRSHVSFTIRSKSDEPLRYTFKDHEHFSFVPSAGHLVPGGSTDVNAYFDTKGETKTYKGEEIEFSTVKINYSEGEGEEKVAVEPSVEGWDSSMKMVREATEEEVGLIEAAKASEEPPTYEFKVVDVVDGVSMIEVGMPEPVHQVAGGDPRVQPLKCTGVADVTKFECDTRSVVFKSAAMFQKRVHRFVVKNNGETQLSYNWALENVPSHLRPADAEPVAQPAVPCPFIIEPPEGAIPATSEQQFTLTFSPTEVDDFCYVARCNMPGLVIAEDQQELVVSLRGKATRPIVHFELGDQNDYLARRAGNLRNELGLFGQIEASSVRVIEMESRGTRVRNTKRFHVVNPTSESYVFSWVPQGNPSSAWSCATVKGHILPGKRGEMVFDYTPDETGVAESFYKFKIEGTSVDELFLFSGSVVEPVVAFDRQRLDFGAQLLGGLCTDVVHIVNDESLPFAFSFDGISMGGAGDVFPGFKRPVLELTPMSGLCPPNGRVPITVNFSPAEEKFHNFNLICNVRKKPTHMTLNLKGEGYAVHTKLMLTEESSGEGEGAGEREMVESKRGVNYVDFGSVHLNEKVIKKLSIANTGKFNCDYGWTRSSNNPMLQIQGGKTNGSLKKGSRIEFTLEFAPVAETALDGTTLTCVIAGRYNYVFQIGGRGVRPNLHFSYTDFDFESRFITAPGAALEPAESVMLVTNRDLENPLSIDCAFVNQRALSVECKPTVLEPGDTIEIPFNFAPREAKDYVFDVPFLVNGTSKQNVHVTGKGVYARLELADLQQSHIQFGSIVEGNSVSRNVKVVNRSSAPLTFNLVDEMKVGFGKGIMEYNDIMMFPTGAVTLGPHESCTIQLTFAPQKRLMQFSEDLLVRYAGETRKLLTLSGGATGFEVMLETDALPFGTVMAGSMRTRKLNFENSGDMPARCRWLENTFGDNFSIEPLEANVPPQSEFAFTVSFKPTYMSDDIRQEGMRLLVDGSEPLGLTCTGGCVPQPDDTIKTLSFSSCARKEAKEKVSISNPTDKVWTLTPVMKGVHWKGLDEIAVPGKGSVDYEVTYFPLSMTGGGGEEGGEDGEAEEGAPPVDNKHRGSLFFALPSGSALLYNLEGEASAPEPEDRIAEKCAAKSMLMIPLTVNNWLRQPQKFAVSIVLSDDSEASSTFVTGANQIDVPSMATREYPLKFYSYKEGMRGAIVKFTNVSTGEYMFHEIGVEVGAAEVQEVVKMEAPCRQVAKKIINIDNPLGAGESIDFGDDWWKCDNKNVMLRRVGEMSGNKEGTFEVEYRPLVPTTGVEKATLSFDIQQLGNYKYDLELVAMPPSAKYQLRFECPLGGKQTETFTFKTFNDVASDFECILDKPQYFTVEKMVKVGASEDKWGGQDVRVKVVFEPSEMGEVTDSLKITSKAFGSYECSLVGVCKPQLPQGPFVMGNGGGVDLEFRNVFDGPMKFDFKVDHPSFVCACAGVQEMGPRSAKAVNVKYTAAEGAGPKVSAKLSVRCVGREDIPAWTFYLTGEK</sequence>
<feature type="region of interest" description="Disordered" evidence="6">
    <location>
        <begin position="1367"/>
        <end position="1416"/>
    </location>
</feature>
<feature type="compositionally biased region" description="Polar residues" evidence="6">
    <location>
        <begin position="941"/>
        <end position="954"/>
    </location>
</feature>
<dbReference type="InterPro" id="IPR053879">
    <property type="entry name" value="HYDIN_VesB_CFA65-like_Ig"/>
</dbReference>
<keyword evidence="4" id="KW-0969">Cilium</keyword>
<feature type="region of interest" description="Disordered" evidence="6">
    <location>
        <begin position="1745"/>
        <end position="1798"/>
    </location>
</feature>
<comment type="caution">
    <text evidence="8">The sequence shown here is derived from an EMBL/GenBank/DDBJ whole genome shotgun (WGS) entry which is preliminary data.</text>
</comment>
<feature type="domain" description="HYDIN/VesB/CFA65-like Ig-like" evidence="7">
    <location>
        <begin position="746"/>
        <end position="835"/>
    </location>
</feature>
<feature type="compositionally biased region" description="Acidic residues" evidence="6">
    <location>
        <begin position="1820"/>
        <end position="1829"/>
    </location>
</feature>